<reference evidence="2" key="1">
    <citation type="journal article" date="2014" name="Nat. Commun.">
        <title>Multiple recent horizontal transfers of a large genomic region in cheese making fungi.</title>
        <authorList>
            <person name="Cheeseman K."/>
            <person name="Ropars J."/>
            <person name="Renault P."/>
            <person name="Dupont J."/>
            <person name="Gouzy J."/>
            <person name="Branca A."/>
            <person name="Abraham A.L."/>
            <person name="Ceppi M."/>
            <person name="Conseiller E."/>
            <person name="Debuchy R."/>
            <person name="Malagnac F."/>
            <person name="Goarin A."/>
            <person name="Silar P."/>
            <person name="Lacoste S."/>
            <person name="Sallet E."/>
            <person name="Bensimon A."/>
            <person name="Giraud T."/>
            <person name="Brygoo Y."/>
        </authorList>
    </citation>
    <scope>NUCLEOTIDE SEQUENCE [LARGE SCALE GENOMIC DNA]</scope>
    <source>
        <strain evidence="2">FM164</strain>
    </source>
</reference>
<dbReference type="Proteomes" id="UP000030686">
    <property type="component" value="Unassembled WGS sequence"/>
</dbReference>
<evidence type="ECO:0000313" key="2">
    <source>
        <dbReference type="EMBL" id="CDM38443.1"/>
    </source>
</evidence>
<feature type="domain" description="HAT C-terminal dimerisation" evidence="1">
    <location>
        <begin position="26"/>
        <end position="86"/>
    </location>
</feature>
<dbReference type="OMA" id="HELLLMK"/>
<dbReference type="Pfam" id="PF05699">
    <property type="entry name" value="Dimer_Tnp_hAT"/>
    <property type="match status" value="1"/>
</dbReference>
<evidence type="ECO:0000259" key="1">
    <source>
        <dbReference type="Pfam" id="PF05699"/>
    </source>
</evidence>
<name>W6QNF3_PENRF</name>
<dbReference type="InterPro" id="IPR008906">
    <property type="entry name" value="HATC_C_dom"/>
</dbReference>
<protein>
    <submittedName>
        <fullName evidence="2">Probable transposable element</fullName>
    </submittedName>
</protein>
<organism evidence="2 3">
    <name type="scientific">Penicillium roqueforti (strain FM164)</name>
    <dbReference type="NCBI Taxonomy" id="1365484"/>
    <lineage>
        <taxon>Eukaryota</taxon>
        <taxon>Fungi</taxon>
        <taxon>Dikarya</taxon>
        <taxon>Ascomycota</taxon>
        <taxon>Pezizomycotina</taxon>
        <taxon>Eurotiomycetes</taxon>
        <taxon>Eurotiomycetidae</taxon>
        <taxon>Eurotiales</taxon>
        <taxon>Aspergillaceae</taxon>
        <taxon>Penicillium</taxon>
    </lineage>
</organism>
<dbReference type="OrthoDB" id="4507940at2759"/>
<keyword evidence="3" id="KW-1185">Reference proteome</keyword>
<dbReference type="InterPro" id="IPR012337">
    <property type="entry name" value="RNaseH-like_sf"/>
</dbReference>
<dbReference type="SUPFAM" id="SSF53098">
    <property type="entry name" value="Ribonuclease H-like"/>
    <property type="match status" value="1"/>
</dbReference>
<accession>W6QNF3</accession>
<sequence>MEGIYNHELLLMKSVNILIAIDTICIRPLTFWKEHEARFPAIAALARDVLSFPATGAGIKHLFDTARGICHYPRGRMKTETIEGLIMFLCTTKFDIEEQEVKLLENLAR</sequence>
<proteinExistence type="predicted"/>
<dbReference type="GO" id="GO:0046983">
    <property type="term" value="F:protein dimerization activity"/>
    <property type="evidence" value="ECO:0007669"/>
    <property type="project" value="InterPro"/>
</dbReference>
<gene>
    <name evidence="2" type="ORF">PROQFM164_S12g000052</name>
</gene>
<dbReference type="EMBL" id="HG792026">
    <property type="protein sequence ID" value="CDM38443.1"/>
    <property type="molecule type" value="Genomic_DNA"/>
</dbReference>
<dbReference type="AlphaFoldDB" id="W6QNF3"/>
<evidence type="ECO:0000313" key="3">
    <source>
        <dbReference type="Proteomes" id="UP000030686"/>
    </source>
</evidence>